<comment type="caution">
    <text evidence="1">The sequence shown here is derived from an EMBL/GenBank/DDBJ whole genome shotgun (WGS) entry which is preliminary data.</text>
</comment>
<reference evidence="1" key="1">
    <citation type="submission" date="2023-06" db="EMBL/GenBank/DDBJ databases">
        <authorList>
            <person name="Noh H."/>
        </authorList>
    </citation>
    <scope>NUCLEOTIDE SEQUENCE</scope>
    <source>
        <strain evidence="1">DUCC20226</strain>
    </source>
</reference>
<sequence>MLMQHSCFVRWKSGRDVSRAILALSLPAQSTDRHLYVSGVKKLDAENTLAAMQEQQLTRVQSVGWVEGESRSQDHVVLGMHHSPVWLSPHCTLATEELKLEIAIGIVDVNPWSLQLAELGGTLDLSSCRALPEVVGLMTIEDEDKWLMPRGKPI</sequence>
<evidence type="ECO:0000313" key="2">
    <source>
        <dbReference type="Proteomes" id="UP001265746"/>
    </source>
</evidence>
<protein>
    <submittedName>
        <fullName evidence="1">Uncharacterized protein</fullName>
    </submittedName>
</protein>
<organism evidence="1 2">
    <name type="scientific">Phomopsis amygdali</name>
    <name type="common">Fusicoccum amygdali</name>
    <dbReference type="NCBI Taxonomy" id="1214568"/>
    <lineage>
        <taxon>Eukaryota</taxon>
        <taxon>Fungi</taxon>
        <taxon>Dikarya</taxon>
        <taxon>Ascomycota</taxon>
        <taxon>Pezizomycotina</taxon>
        <taxon>Sordariomycetes</taxon>
        <taxon>Sordariomycetidae</taxon>
        <taxon>Diaporthales</taxon>
        <taxon>Diaporthaceae</taxon>
        <taxon>Diaporthe</taxon>
    </lineage>
</organism>
<evidence type="ECO:0000313" key="1">
    <source>
        <dbReference type="EMBL" id="KAK2604861.1"/>
    </source>
</evidence>
<gene>
    <name evidence="1" type="ORF">N8I77_007757</name>
</gene>
<dbReference type="Proteomes" id="UP001265746">
    <property type="component" value="Unassembled WGS sequence"/>
</dbReference>
<keyword evidence="2" id="KW-1185">Reference proteome</keyword>
<name>A0AAD9SCE9_PHOAM</name>
<accession>A0AAD9SCE9</accession>
<proteinExistence type="predicted"/>
<dbReference type="EMBL" id="JAUJFL010000004">
    <property type="protein sequence ID" value="KAK2604861.1"/>
    <property type="molecule type" value="Genomic_DNA"/>
</dbReference>
<dbReference type="AlphaFoldDB" id="A0AAD9SCE9"/>